<name>A0A0E9ND00_SAICN</name>
<reference evidence="1 2" key="1">
    <citation type="journal article" date="2011" name="J. Gen. Appl. Microbiol.">
        <title>Draft genome sequencing of the enigmatic yeast Saitoella complicata.</title>
        <authorList>
            <person name="Nishida H."/>
            <person name="Hamamoto M."/>
            <person name="Sugiyama J."/>
        </authorList>
    </citation>
    <scope>NUCLEOTIDE SEQUENCE [LARGE SCALE GENOMIC DNA]</scope>
    <source>
        <strain evidence="1 2">NRRL Y-17804</strain>
    </source>
</reference>
<protein>
    <submittedName>
        <fullName evidence="1">Uncharacterized protein</fullName>
    </submittedName>
</protein>
<sequence>MFAKAMFPISRRLYVVRVFYNRVGIPTRHKTSPPWPILAVMNFTPHGTILVHLFEISTRCQNDSCRACHERHRTSLWLDEIDRQKTMQKVQYCGNHRLRLDVQAKPNGEPPRARNPVVSLIILISKAYNLKPTRAPAAQLCMVSDTNALSFLVEPPPFVFQTYARELTVEKEIPRRKRQLRQICQHHSGYGSVRRSTVHRKESQSRIIIQTLGVT</sequence>
<reference evidence="1 2" key="2">
    <citation type="journal article" date="2014" name="J. Gen. Appl. Microbiol.">
        <title>The early diverging ascomycetous budding yeast Saitoella complicata has three histone deacetylases belonging to the Clr6, Hos2, and Rpd3 lineages.</title>
        <authorList>
            <person name="Nishida H."/>
            <person name="Matsumoto T."/>
            <person name="Kondo S."/>
            <person name="Hamamoto M."/>
            <person name="Yoshikawa H."/>
        </authorList>
    </citation>
    <scope>NUCLEOTIDE SEQUENCE [LARGE SCALE GENOMIC DNA]</scope>
    <source>
        <strain evidence="1 2">NRRL Y-17804</strain>
    </source>
</reference>
<evidence type="ECO:0000313" key="1">
    <source>
        <dbReference type="EMBL" id="GAO47714.1"/>
    </source>
</evidence>
<dbReference type="AlphaFoldDB" id="A0A0E9ND00"/>
<proteinExistence type="predicted"/>
<dbReference type="Proteomes" id="UP000033140">
    <property type="component" value="Unassembled WGS sequence"/>
</dbReference>
<keyword evidence="2" id="KW-1185">Reference proteome</keyword>
<gene>
    <name evidence="1" type="ORF">G7K_1913-t1</name>
</gene>
<comment type="caution">
    <text evidence="1">The sequence shown here is derived from an EMBL/GenBank/DDBJ whole genome shotgun (WGS) entry which is preliminary data.</text>
</comment>
<dbReference type="EMBL" id="BACD03000010">
    <property type="protein sequence ID" value="GAO47714.1"/>
    <property type="molecule type" value="Genomic_DNA"/>
</dbReference>
<organism evidence="1 2">
    <name type="scientific">Saitoella complicata (strain BCRC 22490 / CBS 7301 / JCM 7358 / NBRC 10748 / NRRL Y-17804)</name>
    <dbReference type="NCBI Taxonomy" id="698492"/>
    <lineage>
        <taxon>Eukaryota</taxon>
        <taxon>Fungi</taxon>
        <taxon>Dikarya</taxon>
        <taxon>Ascomycota</taxon>
        <taxon>Taphrinomycotina</taxon>
        <taxon>Taphrinomycotina incertae sedis</taxon>
        <taxon>Saitoella</taxon>
    </lineage>
</organism>
<evidence type="ECO:0000313" key="2">
    <source>
        <dbReference type="Proteomes" id="UP000033140"/>
    </source>
</evidence>
<accession>A0A0E9ND00</accession>
<reference evidence="1 2" key="3">
    <citation type="journal article" date="2015" name="Genome Announc.">
        <title>Draft Genome Sequence of the Archiascomycetous Yeast Saitoella complicata.</title>
        <authorList>
            <person name="Yamauchi K."/>
            <person name="Kondo S."/>
            <person name="Hamamoto M."/>
            <person name="Takahashi Y."/>
            <person name="Ogura Y."/>
            <person name="Hayashi T."/>
            <person name="Nishida H."/>
        </authorList>
    </citation>
    <scope>NUCLEOTIDE SEQUENCE [LARGE SCALE GENOMIC DNA]</scope>
    <source>
        <strain evidence="1 2">NRRL Y-17804</strain>
    </source>
</reference>